<comment type="caution">
    <text evidence="3">The sequence shown here is derived from an EMBL/GenBank/DDBJ whole genome shotgun (WGS) entry which is preliminary data.</text>
</comment>
<evidence type="ECO:0008006" key="5">
    <source>
        <dbReference type="Google" id="ProtNLM"/>
    </source>
</evidence>
<reference evidence="3 4" key="1">
    <citation type="submission" date="2012-08" db="EMBL/GenBank/DDBJ databases">
        <title>Whole genome shotgun sequence of Kineosphaera limosa NBRC 100340.</title>
        <authorList>
            <person name="Yoshida I."/>
            <person name="Isaki S."/>
            <person name="Hosoyama A."/>
            <person name="Tsuchikane K."/>
            <person name="Katsumata H."/>
            <person name="Ando Y."/>
            <person name="Ohji S."/>
            <person name="Hamada M."/>
            <person name="Tamura T."/>
            <person name="Yamazoe A."/>
            <person name="Yamazaki S."/>
            <person name="Fujita N."/>
        </authorList>
    </citation>
    <scope>NUCLEOTIDE SEQUENCE [LARGE SCALE GENOMIC DNA]</scope>
    <source>
        <strain evidence="3 4">NBRC 100340</strain>
    </source>
</reference>
<dbReference type="RefSeq" id="WP_006594696.1">
    <property type="nucleotide sequence ID" value="NZ_BAHD01000107.1"/>
</dbReference>
<feature type="chain" id="PRO_5003900312" description="Lipoprotein" evidence="2">
    <location>
        <begin position="22"/>
        <end position="215"/>
    </location>
</feature>
<accession>K6XH44</accession>
<keyword evidence="2" id="KW-0732">Signal</keyword>
<evidence type="ECO:0000313" key="4">
    <source>
        <dbReference type="Proteomes" id="UP000008366"/>
    </source>
</evidence>
<name>K6XH44_9MICO</name>
<feature type="region of interest" description="Disordered" evidence="1">
    <location>
        <begin position="120"/>
        <end position="143"/>
    </location>
</feature>
<organism evidence="3 4">
    <name type="scientific">Kineosphaera limosa NBRC 100340</name>
    <dbReference type="NCBI Taxonomy" id="1184609"/>
    <lineage>
        <taxon>Bacteria</taxon>
        <taxon>Bacillati</taxon>
        <taxon>Actinomycetota</taxon>
        <taxon>Actinomycetes</taxon>
        <taxon>Micrococcales</taxon>
        <taxon>Dermatophilaceae</taxon>
        <taxon>Kineosphaera</taxon>
    </lineage>
</organism>
<dbReference type="PROSITE" id="PS51257">
    <property type="entry name" value="PROKAR_LIPOPROTEIN"/>
    <property type="match status" value="1"/>
</dbReference>
<evidence type="ECO:0000256" key="2">
    <source>
        <dbReference type="SAM" id="SignalP"/>
    </source>
</evidence>
<dbReference type="EMBL" id="BAHD01000107">
    <property type="protein sequence ID" value="GAB98164.1"/>
    <property type="molecule type" value="Genomic_DNA"/>
</dbReference>
<evidence type="ECO:0000256" key="1">
    <source>
        <dbReference type="SAM" id="MobiDB-lite"/>
    </source>
</evidence>
<gene>
    <name evidence="3" type="ORF">KILIM_107_00090</name>
</gene>
<feature type="signal peptide" evidence="2">
    <location>
        <begin position="1"/>
        <end position="21"/>
    </location>
</feature>
<sequence length="215" mass="22681">MTARRRLPLIASTWATITLLAACTLESDVPELRFEVDPPPNGASGIVRDAAATWTFGIPNLCLNTPGSITIREVRLAPPNELVLVRFGVREIAADMGVGAVQEPMADYGYRTAPEPATITGTCPTISSPRPSEPQGDTREGSTSKISTWSLAVELKPTGAHLSGRITELTVIYGAANSDNAGPTRKMTIPMTLRLCTPTEGGPECLEPGAARALG</sequence>
<dbReference type="Proteomes" id="UP000008366">
    <property type="component" value="Unassembled WGS sequence"/>
</dbReference>
<proteinExistence type="predicted"/>
<keyword evidence="4" id="KW-1185">Reference proteome</keyword>
<protein>
    <recommendedName>
        <fullName evidence="5">Lipoprotein</fullName>
    </recommendedName>
</protein>
<evidence type="ECO:0000313" key="3">
    <source>
        <dbReference type="EMBL" id="GAB98164.1"/>
    </source>
</evidence>
<feature type="compositionally biased region" description="Polar residues" evidence="1">
    <location>
        <begin position="120"/>
        <end position="130"/>
    </location>
</feature>
<dbReference type="AlphaFoldDB" id="K6XH44"/>